<dbReference type="OMA" id="AFGNMFS"/>
<feature type="domain" description="RanBD1" evidence="2">
    <location>
        <begin position="1161"/>
        <end position="1318"/>
    </location>
</feature>
<dbReference type="Gene3D" id="2.30.29.30">
    <property type="entry name" value="Pleckstrin-homology domain (PH domain)/Phosphotyrosine-binding domain (PTB)"/>
    <property type="match status" value="1"/>
</dbReference>
<feature type="compositionally biased region" description="Polar residues" evidence="1">
    <location>
        <begin position="653"/>
        <end position="676"/>
    </location>
</feature>
<dbReference type="PROSITE" id="PS50196">
    <property type="entry name" value="RANBD1"/>
    <property type="match status" value="1"/>
</dbReference>
<feature type="compositionally biased region" description="Polar residues" evidence="1">
    <location>
        <begin position="1055"/>
        <end position="1065"/>
    </location>
</feature>
<feature type="compositionally biased region" description="Polar residues" evidence="1">
    <location>
        <begin position="1102"/>
        <end position="1111"/>
    </location>
</feature>
<organism evidence="3 4">
    <name type="scientific">Eutypa lata (strain UCR-EL1)</name>
    <name type="common">Grapevine dieback disease fungus</name>
    <name type="synonym">Eutypa armeniacae</name>
    <dbReference type="NCBI Taxonomy" id="1287681"/>
    <lineage>
        <taxon>Eukaryota</taxon>
        <taxon>Fungi</taxon>
        <taxon>Dikarya</taxon>
        <taxon>Ascomycota</taxon>
        <taxon>Pezizomycotina</taxon>
        <taxon>Sordariomycetes</taxon>
        <taxon>Xylariomycetidae</taxon>
        <taxon>Xylariales</taxon>
        <taxon>Diatrypaceae</taxon>
        <taxon>Eutypa</taxon>
    </lineage>
</organism>
<dbReference type="InterPro" id="IPR000156">
    <property type="entry name" value="Ran_bind_dom"/>
</dbReference>
<feature type="compositionally biased region" description="Low complexity" evidence="1">
    <location>
        <begin position="630"/>
        <end position="641"/>
    </location>
</feature>
<dbReference type="InterPro" id="IPR011993">
    <property type="entry name" value="PH-like_dom_sf"/>
</dbReference>
<evidence type="ECO:0000256" key="1">
    <source>
        <dbReference type="SAM" id="MobiDB-lite"/>
    </source>
</evidence>
<dbReference type="PANTHER" id="PTHR38697">
    <property type="entry name" value="NUCLEAR PORE COMPLEX PROTEIN SIMILAR TO S. CEREVISIAE NUP2 (EUROFUNG)"/>
    <property type="match status" value="1"/>
</dbReference>
<feature type="compositionally biased region" description="Low complexity" evidence="1">
    <location>
        <begin position="319"/>
        <end position="332"/>
    </location>
</feature>
<dbReference type="Proteomes" id="UP000012174">
    <property type="component" value="Unassembled WGS sequence"/>
</dbReference>
<feature type="compositionally biased region" description="Low complexity" evidence="1">
    <location>
        <begin position="1033"/>
        <end position="1048"/>
    </location>
</feature>
<proteinExistence type="predicted"/>
<feature type="compositionally biased region" description="Polar residues" evidence="1">
    <location>
        <begin position="684"/>
        <end position="698"/>
    </location>
</feature>
<sequence>MTFNATPRKRPAPGEPGSTPFSSSKFQSSLVPMSKPTPTRSYHPAKNKNKPTGFSSNTRDIFRTSTPQANRVSTFSPDLPPAAVKVTPSARKFVPQKSVGAGMSSAASADLFKMRIPSPDPELTGEILAKQVPDDPNRAGTIYTDQYLAHKCPPHFDELQRRQFFCILDLRRLKYAANEIFVKKDWKLNILNFAKEYEKSRGLILLRYGLYEFKKVKPSAEVLKRWRAAHGLPDKESEDGGENSSASNLNGHSHPVGTATKRKADDVLEPKNTALATSTANQNKRRNVDQESTNPLFSGPAPFKKSKRKADETGEPDENQPSPSKQQKQSNSTAKSTFESILNKTQSTPSSPLKRPPVSSAAQSTPFATPFATPKAAPTQSTDSAVKPNLFTKSSVPQSTSSVFGSKPTNGNGATESVLAAHKPGSTLTTNTGMFGYLSGSSANTSGNEKEDADDDEGESESGSERGVESQDAAPSYEPSAAASTGTSTPPAQNGAPLFTPSKFNGTSTPFEGLFNKPTDTAAKGGLFDRVKLGADGQPMRAAPTPVLEEKTPVSEVSTPAVEASKTPAKTPGDFRFDPTTTPINFKQSSTATTTPKPSLFLPATAATDTPKEPIKTEDVPTTKPSLMFGAGATPQTTTPGPVAPKPLFGETKSVSNTFQPKPSESASSIFTAPKTTEQKSTDAADQPSTSPTKSSFGTMFGKKTEPTTLTPQEPPKSLFGAPSTGNATGLFGKPAESQSTAVKDQPKNLFGKPADSQSTAPKDQPKKFFGAESVNNTPVIFGKQAEPKPSGTQDQSKNLFGAFTPDSAPFSQGGKRGFGDAEKPNNESEAGEPSAKKPTFGGEKPASTNFFSPSPINSPVGGFGFGATNNQAPANSIFNNFKPETPNGTNGNTQGAKSIFSATPVNSTSFSEASKPAMTSSFSFGASQPAPPTTTEQTQNGSMNTSNMFGNSAATSGPSFEFKAPSPAPSPAPPTVSGRRIATPKRRLGTPAAASSQTPTASFNSAASASQPQPNTSFSFGSNISGPASVTSSFGNENSNGGFNFTFGGNGQSASNPFTPSGGQASAPLFGNNASIPSTSAPFSATPSGPPPAQGMGIFNGLSNGTNGAPSINFHPPTPQQNTQSMFAPKPTSFFGSNLQPSGDGTTGASSPMPAPSSLGTTPVNGTPEPQTQNQDGEEAPNEQISLTDGGPGEEDEDILHEVRAKAVKYIPVTQGDEGEKKASPWHTQGIGPLRILKNKTTGSVRILLRAEPRGHIALNKAILPDVEYKATEKAIHFTTATDDGTGLETWLLQVKKPEFAQELASAMEKNKAANKK</sequence>
<feature type="compositionally biased region" description="Polar residues" evidence="1">
    <location>
        <begin position="847"/>
        <end position="858"/>
    </location>
</feature>
<dbReference type="InterPro" id="IPR053074">
    <property type="entry name" value="NPC_Nucleoporin"/>
</dbReference>
<dbReference type="SUPFAM" id="SSF50729">
    <property type="entry name" value="PH domain-like"/>
    <property type="match status" value="1"/>
</dbReference>
<evidence type="ECO:0000313" key="3">
    <source>
        <dbReference type="EMBL" id="EMR71039.1"/>
    </source>
</evidence>
<gene>
    <name evidence="3" type="ORF">UCREL1_1934</name>
</gene>
<feature type="region of interest" description="Disordered" evidence="1">
    <location>
        <begin position="1"/>
        <end position="61"/>
    </location>
</feature>
<feature type="compositionally biased region" description="Polar residues" evidence="1">
    <location>
        <begin position="1135"/>
        <end position="1151"/>
    </location>
</feature>
<feature type="compositionally biased region" description="Polar residues" evidence="1">
    <location>
        <begin position="242"/>
        <end position="251"/>
    </location>
</feature>
<feature type="compositionally biased region" description="Polar residues" evidence="1">
    <location>
        <begin position="579"/>
        <end position="597"/>
    </location>
</feature>
<dbReference type="eggNOG" id="KOG0866">
    <property type="taxonomic scope" value="Eukaryota"/>
</dbReference>
<feature type="compositionally biased region" description="Low complexity" evidence="1">
    <location>
        <begin position="18"/>
        <end position="29"/>
    </location>
</feature>
<reference evidence="4" key="1">
    <citation type="journal article" date="2013" name="Genome Announc.">
        <title>Draft genome sequence of the grapevine dieback fungus Eutypa lata UCR-EL1.</title>
        <authorList>
            <person name="Blanco-Ulate B."/>
            <person name="Rolshausen P.E."/>
            <person name="Cantu D."/>
        </authorList>
    </citation>
    <scope>NUCLEOTIDE SEQUENCE [LARGE SCALE GENOMIC DNA]</scope>
    <source>
        <strain evidence="4">UCR-EL1</strain>
    </source>
</reference>
<name>M7SWS6_EUTLA</name>
<feature type="compositionally biased region" description="Basic and acidic residues" evidence="1">
    <location>
        <begin position="610"/>
        <end position="621"/>
    </location>
</feature>
<feature type="compositionally biased region" description="Polar residues" evidence="1">
    <location>
        <begin position="391"/>
        <end position="415"/>
    </location>
</feature>
<feature type="compositionally biased region" description="Polar residues" evidence="1">
    <location>
        <begin position="50"/>
        <end position="61"/>
    </location>
</feature>
<feature type="compositionally biased region" description="Polar residues" evidence="1">
    <location>
        <begin position="941"/>
        <end position="959"/>
    </location>
</feature>
<dbReference type="PANTHER" id="PTHR38697:SF1">
    <property type="entry name" value="NUCLEAR PORE COMPLEX PROTEIN SIMILAR TO S. CEREVISIAE NUP2 (EUROFUNG)"/>
    <property type="match status" value="1"/>
</dbReference>
<feature type="compositionally biased region" description="Low complexity" evidence="1">
    <location>
        <begin position="473"/>
        <end position="492"/>
    </location>
</feature>
<dbReference type="Pfam" id="PF00638">
    <property type="entry name" value="Ran_BP1"/>
    <property type="match status" value="1"/>
</dbReference>
<feature type="region of interest" description="Disordered" evidence="1">
    <location>
        <begin position="232"/>
        <end position="523"/>
    </location>
</feature>
<feature type="compositionally biased region" description="Polar residues" evidence="1">
    <location>
        <begin position="887"/>
        <end position="927"/>
    </location>
</feature>
<accession>M7SWS6</accession>
<feature type="compositionally biased region" description="Low complexity" evidence="1">
    <location>
        <begin position="1075"/>
        <end position="1088"/>
    </location>
</feature>
<protein>
    <submittedName>
        <fullName evidence="3">Putative 1 domain-containing protein</fullName>
    </submittedName>
</protein>
<dbReference type="OrthoDB" id="185618at2759"/>
<dbReference type="HOGENOM" id="CLU_002780_0_0_1"/>
<feature type="compositionally biased region" description="Polar residues" evidence="1">
    <location>
        <begin position="1004"/>
        <end position="1032"/>
    </location>
</feature>
<evidence type="ECO:0000259" key="2">
    <source>
        <dbReference type="PROSITE" id="PS50196"/>
    </source>
</evidence>
<dbReference type="STRING" id="1287681.M7SWS6"/>
<dbReference type="SMART" id="SM00160">
    <property type="entry name" value="RanBD"/>
    <property type="match status" value="1"/>
</dbReference>
<feature type="compositionally biased region" description="Acidic residues" evidence="1">
    <location>
        <begin position="451"/>
        <end position="462"/>
    </location>
</feature>
<feature type="compositionally biased region" description="Low complexity" evidence="1">
    <location>
        <begin position="991"/>
        <end position="1003"/>
    </location>
</feature>
<evidence type="ECO:0000313" key="4">
    <source>
        <dbReference type="Proteomes" id="UP000012174"/>
    </source>
</evidence>
<feature type="compositionally biased region" description="Low complexity" evidence="1">
    <location>
        <begin position="365"/>
        <end position="379"/>
    </location>
</feature>
<dbReference type="CDD" id="cd13170">
    <property type="entry name" value="RanBD_NUP50"/>
    <property type="match status" value="1"/>
</dbReference>
<dbReference type="KEGG" id="ela:UCREL1_1934"/>
<feature type="region of interest" description="Disordered" evidence="1">
    <location>
        <begin position="535"/>
        <end position="1197"/>
    </location>
</feature>
<keyword evidence="4" id="KW-1185">Reference proteome</keyword>
<feature type="compositionally biased region" description="Polar residues" evidence="1">
    <location>
        <begin position="333"/>
        <end position="351"/>
    </location>
</feature>
<feature type="compositionally biased region" description="Polar residues" evidence="1">
    <location>
        <begin position="868"/>
        <end position="880"/>
    </location>
</feature>
<feature type="compositionally biased region" description="Polar residues" evidence="1">
    <location>
        <begin position="1159"/>
        <end position="1176"/>
    </location>
</feature>
<feature type="compositionally biased region" description="Basic and acidic residues" evidence="1">
    <location>
        <begin position="818"/>
        <end position="827"/>
    </location>
</feature>
<dbReference type="EMBL" id="KB705722">
    <property type="protein sequence ID" value="EMR71039.1"/>
    <property type="molecule type" value="Genomic_DNA"/>
</dbReference>
<feature type="compositionally biased region" description="Polar residues" evidence="1">
    <location>
        <begin position="426"/>
        <end position="446"/>
    </location>
</feature>